<keyword evidence="3" id="KW-1185">Reference proteome</keyword>
<feature type="transmembrane region" description="Helical" evidence="1">
    <location>
        <begin position="340"/>
        <end position="357"/>
    </location>
</feature>
<dbReference type="Proteomes" id="UP000248333">
    <property type="component" value="Unassembled WGS sequence"/>
</dbReference>
<comment type="caution">
    <text evidence="2">The sequence shown here is derived from an EMBL/GenBank/DDBJ whole genome shotgun (WGS) entry which is preliminary data.</text>
</comment>
<keyword evidence="1" id="KW-1133">Transmembrane helix</keyword>
<feature type="transmembrane region" description="Helical" evidence="1">
    <location>
        <begin position="16"/>
        <end position="39"/>
    </location>
</feature>
<feature type="transmembrane region" description="Helical" evidence="1">
    <location>
        <begin position="267"/>
        <end position="287"/>
    </location>
</feature>
<keyword evidence="1" id="KW-0472">Membrane</keyword>
<feature type="transmembrane region" description="Helical" evidence="1">
    <location>
        <begin position="109"/>
        <end position="133"/>
    </location>
</feature>
<gene>
    <name evidence="2" type="ORF">C7C45_23095</name>
</gene>
<feature type="transmembrane region" description="Helical" evidence="1">
    <location>
        <begin position="77"/>
        <end position="97"/>
    </location>
</feature>
<reference evidence="2 3" key="1">
    <citation type="submission" date="2018-03" db="EMBL/GenBank/DDBJ databases">
        <title>Bioinformatic expansion and discovery of thiopeptide antibiotics.</title>
        <authorList>
            <person name="Schwalen C.J."/>
            <person name="Hudson G.A."/>
            <person name="Mitchell D.A."/>
        </authorList>
    </citation>
    <scope>NUCLEOTIDE SEQUENCE [LARGE SCALE GENOMIC DNA]</scope>
    <source>
        <strain evidence="2 3">NRRL 8041</strain>
    </source>
</reference>
<keyword evidence="1" id="KW-0812">Transmembrane</keyword>
<dbReference type="EMBL" id="PYBV01000029">
    <property type="protein sequence ID" value="PYC66964.1"/>
    <property type="molecule type" value="Genomic_DNA"/>
</dbReference>
<evidence type="ECO:0000313" key="2">
    <source>
        <dbReference type="EMBL" id="PYC66964.1"/>
    </source>
</evidence>
<proteinExistence type="predicted"/>
<name>A0A318NXV3_9ACTN</name>
<sequence>MTFEQRLGFRRRQFPVVVLLGMLFLIATLPEFFVVLAGIDTHWRPGDRALDHLAAFANTVVKPPLEGPTASTVERHLSVVAFAAVPVVLAAALVCCLKVGRWRPVIVSVSALVLGLLAIPGLTWAIEALVGLVRLGVWLYRLVVRVIDWLSQFLAVVLVIGAGVAVLVGLYLLVQKLRARRWLTAGAWVGIVTLLVLAYVYGVFAFVGEVMARYVAPAFALVIVVLVVIMLVLLIAGLVVGFFGHLGRLIVVSAKGASSAGRDQASCADAAAGLGVALSMVLTAATVDAPYGYQLTLTWHETPYLSRVPDPVATYGMLMREWGERFLAPGFAGFNPTVDLAIAAAVALVMVLALLTNDRRWETGRMPGVVSLVMIRVGLTIAFAIPALLVTTAAKHLTADSDS</sequence>
<protein>
    <submittedName>
        <fullName evidence="2">Uncharacterized protein</fullName>
    </submittedName>
</protein>
<feature type="transmembrane region" description="Helical" evidence="1">
    <location>
        <begin position="153"/>
        <end position="174"/>
    </location>
</feature>
<evidence type="ECO:0000313" key="3">
    <source>
        <dbReference type="Proteomes" id="UP000248333"/>
    </source>
</evidence>
<feature type="transmembrane region" description="Helical" evidence="1">
    <location>
        <begin position="219"/>
        <end position="246"/>
    </location>
</feature>
<dbReference type="AlphaFoldDB" id="A0A318NXV3"/>
<feature type="transmembrane region" description="Helical" evidence="1">
    <location>
        <begin position="369"/>
        <end position="394"/>
    </location>
</feature>
<evidence type="ECO:0000256" key="1">
    <source>
        <dbReference type="SAM" id="Phobius"/>
    </source>
</evidence>
<organism evidence="2 3">
    <name type="scientific">Micromonospora arborensis</name>
    <dbReference type="NCBI Taxonomy" id="2116518"/>
    <lineage>
        <taxon>Bacteria</taxon>
        <taxon>Bacillati</taxon>
        <taxon>Actinomycetota</taxon>
        <taxon>Actinomycetes</taxon>
        <taxon>Micromonosporales</taxon>
        <taxon>Micromonosporaceae</taxon>
        <taxon>Micromonospora</taxon>
    </lineage>
</organism>
<feature type="transmembrane region" description="Helical" evidence="1">
    <location>
        <begin position="186"/>
        <end position="207"/>
    </location>
</feature>
<accession>A0A318NXV3</accession>
<dbReference type="RefSeq" id="WP_110565795.1">
    <property type="nucleotide sequence ID" value="NZ_PYBV01000029.1"/>
</dbReference>